<dbReference type="InterPro" id="IPR008949">
    <property type="entry name" value="Isoprenoid_synthase_dom_sf"/>
</dbReference>
<name>X1QA62_9ZZZZ</name>
<reference evidence="6" key="1">
    <citation type="journal article" date="2014" name="Front. Microbiol.">
        <title>High frequency of phylogenetically diverse reductive dehalogenase-homologous genes in deep subseafloor sedimentary metagenomes.</title>
        <authorList>
            <person name="Kawai M."/>
            <person name="Futagami T."/>
            <person name="Toyoda A."/>
            <person name="Takaki Y."/>
            <person name="Nishi S."/>
            <person name="Hori S."/>
            <person name="Arai W."/>
            <person name="Tsubouchi T."/>
            <person name="Morono Y."/>
            <person name="Uchiyama I."/>
            <person name="Ito T."/>
            <person name="Fujiyama A."/>
            <person name="Inagaki F."/>
            <person name="Takami H."/>
        </authorList>
    </citation>
    <scope>NUCLEOTIDE SEQUENCE</scope>
    <source>
        <strain evidence="6">Expedition CK06-06</strain>
    </source>
</reference>
<dbReference type="PANTHER" id="PTHR12001">
    <property type="entry name" value="GERANYLGERANYL PYROPHOSPHATE SYNTHASE"/>
    <property type="match status" value="1"/>
</dbReference>
<dbReference type="SUPFAM" id="SSF48576">
    <property type="entry name" value="Terpenoid synthases"/>
    <property type="match status" value="1"/>
</dbReference>
<proteinExistence type="inferred from homology"/>
<comment type="similarity">
    <text evidence="2">Belongs to the FPP/GGPP synthase family.</text>
</comment>
<dbReference type="AlphaFoldDB" id="X1QA62"/>
<dbReference type="PROSITE" id="PS00444">
    <property type="entry name" value="POLYPRENYL_SYNTHASE_2"/>
    <property type="match status" value="1"/>
</dbReference>
<dbReference type="GO" id="GO:0008299">
    <property type="term" value="P:isoprenoid biosynthetic process"/>
    <property type="evidence" value="ECO:0007669"/>
    <property type="project" value="InterPro"/>
</dbReference>
<protein>
    <recommendedName>
        <fullName evidence="7">Polyprenyl synthetase family protein</fullName>
    </recommendedName>
</protein>
<keyword evidence="5" id="KW-0460">Magnesium</keyword>
<evidence type="ECO:0000256" key="5">
    <source>
        <dbReference type="ARBA" id="ARBA00022842"/>
    </source>
</evidence>
<gene>
    <name evidence="6" type="ORF">S12H4_05646</name>
</gene>
<evidence type="ECO:0000256" key="1">
    <source>
        <dbReference type="ARBA" id="ARBA00001946"/>
    </source>
</evidence>
<dbReference type="GO" id="GO:0004659">
    <property type="term" value="F:prenyltransferase activity"/>
    <property type="evidence" value="ECO:0007669"/>
    <property type="project" value="InterPro"/>
</dbReference>
<comment type="caution">
    <text evidence="6">The sequence shown here is derived from an EMBL/GenBank/DDBJ whole genome shotgun (WGS) entry which is preliminary data.</text>
</comment>
<comment type="cofactor">
    <cofactor evidence="1">
        <name>Mg(2+)</name>
        <dbReference type="ChEBI" id="CHEBI:18420"/>
    </cofactor>
</comment>
<evidence type="ECO:0000256" key="3">
    <source>
        <dbReference type="ARBA" id="ARBA00022679"/>
    </source>
</evidence>
<keyword evidence="3" id="KW-0808">Transferase</keyword>
<evidence type="ECO:0008006" key="7">
    <source>
        <dbReference type="Google" id="ProtNLM"/>
    </source>
</evidence>
<feature type="non-terminal residue" evidence="6">
    <location>
        <position position="1"/>
    </location>
</feature>
<sequence length="147" mass="16648">KIGSIIDGATTKDADLMYDFGKNLGLAFQLQDDVLDVYGDPKIFGKETGGDIVANKKTFLLIKAFELADGVIFENLQHQIERQYFDPKEKIKAVKAIYDELGVRDQADDLLKSFYQEALRNLDKVSVEKSRKTELKKLAEGLMNREN</sequence>
<evidence type="ECO:0000313" key="6">
    <source>
        <dbReference type="EMBL" id="GAI65098.1"/>
    </source>
</evidence>
<evidence type="ECO:0000256" key="2">
    <source>
        <dbReference type="ARBA" id="ARBA00006706"/>
    </source>
</evidence>
<keyword evidence="4" id="KW-0479">Metal-binding</keyword>
<accession>X1QA62</accession>
<dbReference type="Gene3D" id="1.10.600.10">
    <property type="entry name" value="Farnesyl Diphosphate Synthase"/>
    <property type="match status" value="1"/>
</dbReference>
<dbReference type="Pfam" id="PF00348">
    <property type="entry name" value="polyprenyl_synt"/>
    <property type="match status" value="1"/>
</dbReference>
<dbReference type="GO" id="GO:0046872">
    <property type="term" value="F:metal ion binding"/>
    <property type="evidence" value="ECO:0007669"/>
    <property type="project" value="UniProtKB-KW"/>
</dbReference>
<dbReference type="InterPro" id="IPR033749">
    <property type="entry name" value="Polyprenyl_synt_CS"/>
</dbReference>
<organism evidence="6">
    <name type="scientific">marine sediment metagenome</name>
    <dbReference type="NCBI Taxonomy" id="412755"/>
    <lineage>
        <taxon>unclassified sequences</taxon>
        <taxon>metagenomes</taxon>
        <taxon>ecological metagenomes</taxon>
    </lineage>
</organism>
<evidence type="ECO:0000256" key="4">
    <source>
        <dbReference type="ARBA" id="ARBA00022723"/>
    </source>
</evidence>
<dbReference type="InterPro" id="IPR000092">
    <property type="entry name" value="Polyprenyl_synt"/>
</dbReference>
<dbReference type="PANTHER" id="PTHR12001:SF85">
    <property type="entry name" value="SHORT CHAIN ISOPRENYL DIPHOSPHATE SYNTHASE"/>
    <property type="match status" value="1"/>
</dbReference>
<dbReference type="EMBL" id="BARW01001889">
    <property type="protein sequence ID" value="GAI65098.1"/>
    <property type="molecule type" value="Genomic_DNA"/>
</dbReference>